<accession>A0A8C6ECW0</accession>
<dbReference type="Proteomes" id="UP000694544">
    <property type="component" value="Unplaced"/>
</dbReference>
<keyword evidence="1" id="KW-0812">Transmembrane</keyword>
<evidence type="ECO:0000256" key="1">
    <source>
        <dbReference type="SAM" id="Phobius"/>
    </source>
</evidence>
<dbReference type="GeneTree" id="ENSGT01010000224051"/>
<reference evidence="2" key="2">
    <citation type="submission" date="2025-09" db="UniProtKB">
        <authorList>
            <consortium name="Ensembl"/>
        </authorList>
    </citation>
    <scope>IDENTIFICATION</scope>
</reference>
<keyword evidence="3" id="KW-1185">Reference proteome</keyword>
<evidence type="ECO:0000313" key="2">
    <source>
        <dbReference type="Ensembl" id="ENSMMSP00000028480.1"/>
    </source>
</evidence>
<feature type="transmembrane region" description="Helical" evidence="1">
    <location>
        <begin position="12"/>
        <end position="32"/>
    </location>
</feature>
<name>A0A8C6ECW0_MOSMO</name>
<evidence type="ECO:0000313" key="3">
    <source>
        <dbReference type="Proteomes" id="UP000694544"/>
    </source>
</evidence>
<reference evidence="2" key="1">
    <citation type="submission" date="2025-08" db="UniProtKB">
        <authorList>
            <consortium name="Ensembl"/>
        </authorList>
    </citation>
    <scope>IDENTIFICATION</scope>
</reference>
<keyword evidence="1" id="KW-0472">Membrane</keyword>
<sequence>MLWGDPSLLQGAFMLLVLVFRLLALLRCPLFLKSIFLQLMPLLILKRLGYVSELGS</sequence>
<protein>
    <submittedName>
        <fullName evidence="2">Uncharacterized protein</fullName>
    </submittedName>
</protein>
<dbReference type="AlphaFoldDB" id="A0A8C6ECW0"/>
<organism evidence="2 3">
    <name type="scientific">Moschus moschiferus</name>
    <name type="common">Siberian musk deer</name>
    <name type="synonym">Moschus sibiricus</name>
    <dbReference type="NCBI Taxonomy" id="68415"/>
    <lineage>
        <taxon>Eukaryota</taxon>
        <taxon>Metazoa</taxon>
        <taxon>Chordata</taxon>
        <taxon>Craniata</taxon>
        <taxon>Vertebrata</taxon>
        <taxon>Euteleostomi</taxon>
        <taxon>Mammalia</taxon>
        <taxon>Eutheria</taxon>
        <taxon>Laurasiatheria</taxon>
        <taxon>Artiodactyla</taxon>
        <taxon>Ruminantia</taxon>
        <taxon>Pecora</taxon>
        <taxon>Moschidae</taxon>
        <taxon>Moschus</taxon>
    </lineage>
</organism>
<dbReference type="Ensembl" id="ENSMMST00000031370.1">
    <property type="protein sequence ID" value="ENSMMSP00000028480.1"/>
    <property type="gene ID" value="ENSMMSG00000021360.1"/>
</dbReference>
<proteinExistence type="predicted"/>
<keyword evidence="1" id="KW-1133">Transmembrane helix</keyword>